<feature type="transmembrane region" description="Helical" evidence="2">
    <location>
        <begin position="142"/>
        <end position="168"/>
    </location>
</feature>
<feature type="chain" id="PRO_5031459784" description="EF-hand domain-containing protein" evidence="3">
    <location>
        <begin position="26"/>
        <end position="1436"/>
    </location>
</feature>
<organism evidence="5">
    <name type="scientific">Alexandrium monilatum</name>
    <dbReference type="NCBI Taxonomy" id="311494"/>
    <lineage>
        <taxon>Eukaryota</taxon>
        <taxon>Sar</taxon>
        <taxon>Alveolata</taxon>
        <taxon>Dinophyceae</taxon>
        <taxon>Gonyaulacales</taxon>
        <taxon>Pyrocystaceae</taxon>
        <taxon>Alexandrium</taxon>
    </lineage>
</organism>
<evidence type="ECO:0000256" key="2">
    <source>
        <dbReference type="SAM" id="Phobius"/>
    </source>
</evidence>
<feature type="transmembrane region" description="Helical" evidence="2">
    <location>
        <begin position="1378"/>
        <end position="1394"/>
    </location>
</feature>
<dbReference type="EMBL" id="HBNR01011763">
    <property type="protein sequence ID" value="CAE4567979.1"/>
    <property type="molecule type" value="Transcribed_RNA"/>
</dbReference>
<feature type="transmembrane region" description="Helical" evidence="2">
    <location>
        <begin position="374"/>
        <end position="393"/>
    </location>
</feature>
<evidence type="ECO:0000259" key="4">
    <source>
        <dbReference type="PROSITE" id="PS50222"/>
    </source>
</evidence>
<feature type="transmembrane region" description="Helical" evidence="2">
    <location>
        <begin position="687"/>
        <end position="711"/>
    </location>
</feature>
<feature type="compositionally biased region" description="Polar residues" evidence="1">
    <location>
        <begin position="68"/>
        <end position="82"/>
    </location>
</feature>
<feature type="transmembrane region" description="Helical" evidence="2">
    <location>
        <begin position="1353"/>
        <end position="1372"/>
    </location>
</feature>
<evidence type="ECO:0000256" key="3">
    <source>
        <dbReference type="SAM" id="SignalP"/>
    </source>
</evidence>
<feature type="region of interest" description="Disordered" evidence="1">
    <location>
        <begin position="51"/>
        <end position="83"/>
    </location>
</feature>
<feature type="domain" description="EF-hand" evidence="4">
    <location>
        <begin position="997"/>
        <end position="1032"/>
    </location>
</feature>
<accession>A0A7S4PZW8</accession>
<keyword evidence="2" id="KW-0812">Transmembrane</keyword>
<feature type="transmembrane region" description="Helical" evidence="2">
    <location>
        <begin position="1178"/>
        <end position="1195"/>
    </location>
</feature>
<feature type="transmembrane region" description="Helical" evidence="2">
    <location>
        <begin position="723"/>
        <end position="743"/>
    </location>
</feature>
<dbReference type="PROSITE" id="PS50222">
    <property type="entry name" value="EF_HAND_2"/>
    <property type="match status" value="1"/>
</dbReference>
<dbReference type="SUPFAM" id="SSF47473">
    <property type="entry name" value="EF-hand"/>
    <property type="match status" value="1"/>
</dbReference>
<protein>
    <recommendedName>
        <fullName evidence="4">EF-hand domain-containing protein</fullName>
    </recommendedName>
</protein>
<feature type="transmembrane region" description="Helical" evidence="2">
    <location>
        <begin position="1215"/>
        <end position="1235"/>
    </location>
</feature>
<keyword evidence="2" id="KW-0472">Membrane</keyword>
<evidence type="ECO:0000256" key="1">
    <source>
        <dbReference type="SAM" id="MobiDB-lite"/>
    </source>
</evidence>
<feature type="transmembrane region" description="Helical" evidence="2">
    <location>
        <begin position="220"/>
        <end position="242"/>
    </location>
</feature>
<dbReference type="InterPro" id="IPR011992">
    <property type="entry name" value="EF-hand-dom_pair"/>
</dbReference>
<dbReference type="GO" id="GO:0003676">
    <property type="term" value="F:nucleic acid binding"/>
    <property type="evidence" value="ECO:0007669"/>
    <property type="project" value="InterPro"/>
</dbReference>
<proteinExistence type="predicted"/>
<dbReference type="GO" id="GO:0005509">
    <property type="term" value="F:calcium ion binding"/>
    <property type="evidence" value="ECO:0007669"/>
    <property type="project" value="InterPro"/>
</dbReference>
<keyword evidence="2" id="KW-1133">Transmembrane helix</keyword>
<dbReference type="InterPro" id="IPR036867">
    <property type="entry name" value="R3H_dom_sf"/>
</dbReference>
<name>A0A7S4PZW8_9DINO</name>
<reference evidence="5" key="1">
    <citation type="submission" date="2021-01" db="EMBL/GenBank/DDBJ databases">
        <authorList>
            <person name="Corre E."/>
            <person name="Pelletier E."/>
            <person name="Niang G."/>
            <person name="Scheremetjew M."/>
            <person name="Finn R."/>
            <person name="Kale V."/>
            <person name="Holt S."/>
            <person name="Cochrane G."/>
            <person name="Meng A."/>
            <person name="Brown T."/>
            <person name="Cohen L."/>
        </authorList>
    </citation>
    <scope>NUCLEOTIDE SEQUENCE</scope>
    <source>
        <strain evidence="5">CCMP3105</strain>
    </source>
</reference>
<dbReference type="Gene3D" id="1.10.238.10">
    <property type="entry name" value="EF-hand"/>
    <property type="match status" value="1"/>
</dbReference>
<gene>
    <name evidence="5" type="ORF">AMON00008_LOCUS7598</name>
</gene>
<feature type="transmembrane region" description="Helical" evidence="2">
    <location>
        <begin position="1123"/>
        <end position="1141"/>
    </location>
</feature>
<dbReference type="InterPro" id="IPR002048">
    <property type="entry name" value="EF_hand_dom"/>
</dbReference>
<feature type="transmembrane region" description="Helical" evidence="2">
    <location>
        <begin position="1277"/>
        <end position="1295"/>
    </location>
</feature>
<dbReference type="SUPFAM" id="SSF82708">
    <property type="entry name" value="R3H domain"/>
    <property type="match status" value="1"/>
</dbReference>
<feature type="transmembrane region" description="Helical" evidence="2">
    <location>
        <begin position="262"/>
        <end position="282"/>
    </location>
</feature>
<evidence type="ECO:0000313" key="5">
    <source>
        <dbReference type="EMBL" id="CAE4567979.1"/>
    </source>
</evidence>
<feature type="signal peptide" evidence="3">
    <location>
        <begin position="1"/>
        <end position="25"/>
    </location>
</feature>
<sequence length="1436" mass="155279">MGRRVIIPGVLALLLLHGAAKYGQAWFYAKAPSPGAVHAAQTTAALAAARGGLPPTSLGGRNDGRASSRVTLQQQRSPTSRTYRVDRGITSGLVIDTPGASYGRLEQYDQTADDRKLASAIQSIARDQENMRMSTPLASPKMMIAGATAVALATIASASLALPLYAALIPAITSGLFIQTAGGESSGTRSRGLARHNSGQAVALACQQESILAAAETRKAFLPFGVGLTAIFAAACVTLKLFNEKIGDFIPEDKINPPLLAADNLLEVFFAVAAVVGCAYTVEEYLRMNVALTLRPEDKKPGQEEELDWEVVQLPKEARELQDDERNLALLLTSIACLLPLPFFFAGFDFAELFAANKAGNAFNKEFQEFVDSAAVIVSATAGAQAAIVFLIGELQFTDAERRVAQQAKQAALSELFFAQSQAEFAAMPAKSALTGAFLAGTAMCVEFAAWAAAILPWPAVFSTMRQFFSAKLTRSSSDATFIERRIQTTGRRSPRKQDALSSTTRELQRLYSELFQKDTFSERIKESLLQLPVGAQRDFKMLNSESRRKVHFVAAELGMVSQSDGVKRSVRVTNFGGGNTEDEGLQQEVFDTIVTSLGRAGATVARAAARGVPRDDALLPAAVATTAGAVAPFALGEASADLLVPLLTGGIGLATVWQERVGKFSVAEAKQKTARVRMRCSKAESLFGRAMLAMSALPTYLAIGTCATTVSVLCFMEEVGPWIRWSTVPLLLITIAVTGLTAQRQKGIQFYIKQAAQTVEGRVPPQCWVKGRRWWIIPTAIAVAMPLDLPRRLTIACAVLATEIGIMMSSSFTQLAVAEFYAARAQRVWARSDAWAQEASTDSRALPLNSAVAVINTLLATALIAFDTPLGAVFPVVGFAVCYQALQSRTDADLNSEKSQIEAAEIQAIGTEAPPFLERAAATENLSREERIPSTSAVRYVSVKSNMMDDVLPNISAKLTAEGRNVDELFEALSQGSEEVTWPTFREFFMKFDEKLTLSQIERLWLGFDQNLDGGISRQELASILGKSKKQRDRWSMRELRMSFARNVRKFMKLFDEKKADDYYAASAAERAVEGVQASLSELRLSVRRGEKDWVRTGAVVGVSTTAALLAPFVLSELLTEVLLPLVGAVLTVFAVGAEADARRTIAGSKVWAAELNEIASTQEELLAVGGLYKAKLLALTALSVAIGITAIAVEEPFSFLLVFPQLKFAQTLMQVGLVVFQAVLAAWVTGRLLTVMEWTKRVRQKVTASMGYTDEETPRTWFRGKRRGIGGFKRLLTLCAMFPSIWLAIHPLGSHFAKRAVASTAAGALVVASMLYFAEYMTSRAELAQAARMRTFAMADAFVNSAEQQGAILPLVSAASIAFAGLITFLTEVNPFYASGLTVLQALAWLVASRKAVAAKFESEAALKVNLRSMSPRIDVGQDPVRQIKRMVLN</sequence>
<feature type="transmembrane region" description="Helical" evidence="2">
    <location>
        <begin position="1301"/>
        <end position="1320"/>
    </location>
</feature>
<keyword evidence="3" id="KW-0732">Signal</keyword>
<feature type="transmembrane region" description="Helical" evidence="2">
    <location>
        <begin position="328"/>
        <end position="348"/>
    </location>
</feature>